<dbReference type="PANTHER" id="PTHR10515">
    <property type="entry name" value="THYMIDINE PHOSPHORYLASE"/>
    <property type="match status" value="1"/>
</dbReference>
<dbReference type="FunFam" id="3.40.1030.10:FF:000003">
    <property type="entry name" value="Pyrimidine-nucleoside phosphorylase"/>
    <property type="match status" value="1"/>
</dbReference>
<dbReference type="GO" id="GO:0005829">
    <property type="term" value="C:cytosol"/>
    <property type="evidence" value="ECO:0007669"/>
    <property type="project" value="TreeGrafter"/>
</dbReference>
<organism evidence="12 13">
    <name type="scientific">Megasphaera hutchinsoni</name>
    <dbReference type="NCBI Taxonomy" id="1588748"/>
    <lineage>
        <taxon>Bacteria</taxon>
        <taxon>Bacillati</taxon>
        <taxon>Bacillota</taxon>
        <taxon>Negativicutes</taxon>
        <taxon>Veillonellales</taxon>
        <taxon>Veillonellaceae</taxon>
        <taxon>Megasphaera</taxon>
    </lineage>
</organism>
<dbReference type="GO" id="GO:0006213">
    <property type="term" value="P:pyrimidine nucleoside metabolic process"/>
    <property type="evidence" value="ECO:0007669"/>
    <property type="project" value="InterPro"/>
</dbReference>
<reference evidence="12 13" key="1">
    <citation type="submission" date="2017-05" db="EMBL/GenBank/DDBJ databases">
        <authorList>
            <person name="Song R."/>
            <person name="Chenine A.L."/>
            <person name="Ruprecht R.M."/>
        </authorList>
    </citation>
    <scope>NUCLEOTIDE SEQUENCE [LARGE SCALE GENOMIC DNA]</scope>
    <source>
        <strain evidence="12 13">KA00229</strain>
    </source>
</reference>
<dbReference type="InterPro" id="IPR018090">
    <property type="entry name" value="Pyrmidine_PPas_bac/euk"/>
</dbReference>
<evidence type="ECO:0000256" key="8">
    <source>
        <dbReference type="ARBA" id="ARBA00022679"/>
    </source>
</evidence>
<accession>A0A2J8BBZ6</accession>
<sequence length="437" mass="46230">MWPQDCIIHKRDGGELSRKEIYRFITDYTSGNIPDYQAAAWLMAVYLQGMTARETTDLALAMAHSGRIADLSTVPGIKVDKHSTGGIADTTTLIVVPLVAAAGVPVAKMSGRGLGFTGGTLDKLEAIPGFSTQLTPNRFLQQIRQHGAAVMGQTTDLAPADKLLYALRDATGTVESLPLIAASIMSKKIAAGADAVVLDVKYGDGAFMKTPVQARQLAQQMVDIGTLAGLPTCAVLTSMEAPLGTAIGNSLEIDEAVETLAGKGNSRLKAVVEEIGSRMLYMAHCTDTVAAGREKLQAVWKSGAGLKKFKELIRAQGGETGWIGKHALTQAPFVYTAVSTEGGYITAIKAKTLGEIAMRMGAGRSKKEDAVQPMVGIRLFKELYDPVRPGEPLFTLYSMTEDNLPQLALQVAAAITVDAQLPNNPASVIGGSIEATI</sequence>
<dbReference type="GO" id="GO:0006206">
    <property type="term" value="P:pyrimidine nucleobase metabolic process"/>
    <property type="evidence" value="ECO:0007669"/>
    <property type="project" value="InterPro"/>
</dbReference>
<dbReference type="AlphaFoldDB" id="A0A2J8BBZ6"/>
<dbReference type="PANTHER" id="PTHR10515:SF0">
    <property type="entry name" value="THYMIDINE PHOSPHORYLASE"/>
    <property type="match status" value="1"/>
</dbReference>
<evidence type="ECO:0000256" key="5">
    <source>
        <dbReference type="ARBA" id="ARBA00011889"/>
    </source>
</evidence>
<evidence type="ECO:0000256" key="9">
    <source>
        <dbReference type="ARBA" id="ARBA00048453"/>
    </source>
</evidence>
<dbReference type="InterPro" id="IPR036320">
    <property type="entry name" value="Glycosyl_Trfase_fam3_N_dom_sf"/>
</dbReference>
<dbReference type="InterPro" id="IPR013102">
    <property type="entry name" value="PYNP_C"/>
</dbReference>
<comment type="subunit">
    <text evidence="4">Homodimer.</text>
</comment>
<dbReference type="EMBL" id="NFMF01000002">
    <property type="protein sequence ID" value="PNH22304.1"/>
    <property type="molecule type" value="Genomic_DNA"/>
</dbReference>
<dbReference type="NCBIfam" id="TIGR02644">
    <property type="entry name" value="Y_phosphoryl"/>
    <property type="match status" value="1"/>
</dbReference>
<dbReference type="Gene3D" id="3.90.1170.30">
    <property type="entry name" value="Pyrimidine nucleoside phosphorylase-like, C-terminal domain"/>
    <property type="match status" value="1"/>
</dbReference>
<evidence type="ECO:0000256" key="4">
    <source>
        <dbReference type="ARBA" id="ARBA00011738"/>
    </source>
</evidence>
<dbReference type="Gene3D" id="3.40.1030.10">
    <property type="entry name" value="Nucleoside phosphorylase/phosphoribosyltransferase catalytic domain"/>
    <property type="match status" value="1"/>
</dbReference>
<comment type="catalytic activity">
    <reaction evidence="9">
        <text>uridine + phosphate = alpha-D-ribose 1-phosphate + uracil</text>
        <dbReference type="Rhea" id="RHEA:24388"/>
        <dbReference type="ChEBI" id="CHEBI:16704"/>
        <dbReference type="ChEBI" id="CHEBI:17568"/>
        <dbReference type="ChEBI" id="CHEBI:43474"/>
        <dbReference type="ChEBI" id="CHEBI:57720"/>
        <dbReference type="EC" id="2.4.2.2"/>
    </reaction>
</comment>
<dbReference type="SUPFAM" id="SSF52418">
    <property type="entry name" value="Nucleoside phosphorylase/phosphoribosyltransferase catalytic domain"/>
    <property type="match status" value="1"/>
</dbReference>
<dbReference type="Pfam" id="PF00591">
    <property type="entry name" value="Glycos_transf_3"/>
    <property type="match status" value="1"/>
</dbReference>
<evidence type="ECO:0000256" key="3">
    <source>
        <dbReference type="ARBA" id="ARBA00006915"/>
    </source>
</evidence>
<evidence type="ECO:0000256" key="2">
    <source>
        <dbReference type="ARBA" id="ARBA00003877"/>
    </source>
</evidence>
<dbReference type="InterPro" id="IPR000312">
    <property type="entry name" value="Glycosyl_Trfase_fam3"/>
</dbReference>
<comment type="catalytic activity">
    <reaction evidence="10">
        <text>thymidine + phosphate = 2-deoxy-alpha-D-ribose 1-phosphate + thymine</text>
        <dbReference type="Rhea" id="RHEA:16037"/>
        <dbReference type="ChEBI" id="CHEBI:17748"/>
        <dbReference type="ChEBI" id="CHEBI:17821"/>
        <dbReference type="ChEBI" id="CHEBI:43474"/>
        <dbReference type="ChEBI" id="CHEBI:57259"/>
        <dbReference type="EC" id="2.4.2.2"/>
    </reaction>
</comment>
<dbReference type="SMART" id="SM00941">
    <property type="entry name" value="PYNP_C"/>
    <property type="match status" value="1"/>
</dbReference>
<dbReference type="EC" id="2.4.2.2" evidence="5"/>
<dbReference type="GO" id="GO:0004645">
    <property type="term" value="F:1,4-alpha-oligoglucan phosphorylase activity"/>
    <property type="evidence" value="ECO:0007669"/>
    <property type="project" value="InterPro"/>
</dbReference>
<comment type="catalytic activity">
    <reaction evidence="1">
        <text>2'-deoxyuridine + phosphate = 2-deoxy-alpha-D-ribose 1-phosphate + uracil</text>
        <dbReference type="Rhea" id="RHEA:22824"/>
        <dbReference type="ChEBI" id="CHEBI:16450"/>
        <dbReference type="ChEBI" id="CHEBI:17568"/>
        <dbReference type="ChEBI" id="CHEBI:43474"/>
        <dbReference type="ChEBI" id="CHEBI:57259"/>
        <dbReference type="EC" id="2.4.2.2"/>
    </reaction>
</comment>
<comment type="function">
    <text evidence="2">Catalyzes phosphorolysis of the pyrimidine nucleosides uridine, thymidine and 2'-deoxyuridine with the formation of the corresponding pyrimidine base and ribose-1-phosphate.</text>
</comment>
<dbReference type="Pfam" id="PF02885">
    <property type="entry name" value="Glycos_trans_3N"/>
    <property type="match status" value="1"/>
</dbReference>
<dbReference type="Pfam" id="PF07831">
    <property type="entry name" value="PYNP_C"/>
    <property type="match status" value="1"/>
</dbReference>
<evidence type="ECO:0000256" key="1">
    <source>
        <dbReference type="ARBA" id="ARBA00001066"/>
    </source>
</evidence>
<dbReference type="InterPro" id="IPR036566">
    <property type="entry name" value="PYNP-like_C_sf"/>
</dbReference>
<dbReference type="SUPFAM" id="SSF54680">
    <property type="entry name" value="Pyrimidine nucleoside phosphorylase C-terminal domain"/>
    <property type="match status" value="1"/>
</dbReference>
<dbReference type="SUPFAM" id="SSF47648">
    <property type="entry name" value="Nucleoside phosphorylase/phosphoribosyltransferase N-terminal domain"/>
    <property type="match status" value="1"/>
</dbReference>
<keyword evidence="7" id="KW-0328">Glycosyltransferase</keyword>
<dbReference type="NCBIfam" id="NF004490">
    <property type="entry name" value="PRK05820.1"/>
    <property type="match status" value="1"/>
</dbReference>
<dbReference type="InterPro" id="IPR017872">
    <property type="entry name" value="Pyrmidine_PPase_CS"/>
</dbReference>
<dbReference type="RefSeq" id="WP_102889086.1">
    <property type="nucleotide sequence ID" value="NZ_NFMF01000002.1"/>
</dbReference>
<name>A0A2J8BBZ6_9FIRM</name>
<evidence type="ECO:0000256" key="6">
    <source>
        <dbReference type="ARBA" id="ARBA00014680"/>
    </source>
</evidence>
<feature type="domain" description="Pyrimidine nucleoside phosphorylase C-terminal" evidence="11">
    <location>
        <begin position="344"/>
        <end position="418"/>
    </location>
</feature>
<dbReference type="Proteomes" id="UP000242958">
    <property type="component" value="Unassembled WGS sequence"/>
</dbReference>
<evidence type="ECO:0000259" key="11">
    <source>
        <dbReference type="SMART" id="SM00941"/>
    </source>
</evidence>
<evidence type="ECO:0000256" key="7">
    <source>
        <dbReference type="ARBA" id="ARBA00022676"/>
    </source>
</evidence>
<evidence type="ECO:0000313" key="12">
    <source>
        <dbReference type="EMBL" id="PNH22304.1"/>
    </source>
</evidence>
<dbReference type="InterPro" id="IPR035902">
    <property type="entry name" value="Nuc_phospho_transferase"/>
</dbReference>
<evidence type="ECO:0000256" key="10">
    <source>
        <dbReference type="ARBA" id="ARBA00048525"/>
    </source>
</evidence>
<dbReference type="PIRSF" id="PIRSF000478">
    <property type="entry name" value="TP_PyNP"/>
    <property type="match status" value="1"/>
</dbReference>
<dbReference type="Gene3D" id="1.20.970.10">
    <property type="entry name" value="Transferase, Pyrimidine Nucleoside Phosphorylase, Chain C"/>
    <property type="match status" value="1"/>
</dbReference>
<dbReference type="InterPro" id="IPR000053">
    <property type="entry name" value="Thymidine/pyrmidine_PPase"/>
</dbReference>
<comment type="similarity">
    <text evidence="3">Belongs to the thymidine/pyrimidine-nucleoside phosphorylase family.</text>
</comment>
<keyword evidence="8" id="KW-0808">Transferase</keyword>
<comment type="caution">
    <text evidence="12">The sequence shown here is derived from an EMBL/GenBank/DDBJ whole genome shotgun (WGS) entry which is preliminary data.</text>
</comment>
<gene>
    <name evidence="12" type="ORF">CAL30_01610</name>
</gene>
<protein>
    <recommendedName>
        <fullName evidence="6">Pyrimidine-nucleoside phosphorylase</fullName>
        <ecNumber evidence="5">2.4.2.2</ecNumber>
    </recommendedName>
</protein>
<proteinExistence type="inferred from homology"/>
<evidence type="ECO:0000313" key="13">
    <source>
        <dbReference type="Proteomes" id="UP000242958"/>
    </source>
</evidence>
<dbReference type="InterPro" id="IPR017459">
    <property type="entry name" value="Glycosyl_Trfase_fam3_N_dom"/>
</dbReference>
<dbReference type="PROSITE" id="PS00647">
    <property type="entry name" value="THYMID_PHOSPHORYLASE"/>
    <property type="match status" value="1"/>
</dbReference>
<dbReference type="GO" id="GO:0009032">
    <property type="term" value="F:thymidine phosphorylase activity"/>
    <property type="evidence" value="ECO:0007669"/>
    <property type="project" value="TreeGrafter"/>
</dbReference>